<reference evidence="1 2" key="1">
    <citation type="submission" date="2024-03" db="EMBL/GenBank/DDBJ databases">
        <title>The Acrasis kona genome and developmental transcriptomes reveal deep origins of eukaryotic multicellular pathways.</title>
        <authorList>
            <person name="Sheikh S."/>
            <person name="Fu C.-J."/>
            <person name="Brown M.W."/>
            <person name="Baldauf S.L."/>
        </authorList>
    </citation>
    <scope>NUCLEOTIDE SEQUENCE [LARGE SCALE GENOMIC DNA]</scope>
    <source>
        <strain evidence="1 2">ATCC MYA-3509</strain>
    </source>
</reference>
<protein>
    <submittedName>
        <fullName evidence="1">Signal recognition particle protein</fullName>
    </submittedName>
</protein>
<comment type="caution">
    <text evidence="1">The sequence shown here is derived from an EMBL/GenBank/DDBJ whole genome shotgun (WGS) entry which is preliminary data.</text>
</comment>
<dbReference type="EMBL" id="JAOPGA020000943">
    <property type="protein sequence ID" value="KAL0483172.1"/>
    <property type="molecule type" value="Genomic_DNA"/>
</dbReference>
<keyword evidence="2" id="KW-1185">Reference proteome</keyword>
<dbReference type="SUPFAM" id="SSF54160">
    <property type="entry name" value="Chromo domain-like"/>
    <property type="match status" value="1"/>
</dbReference>
<sequence>MSVRKREVQHVIAKRTRESVEEYLIQWNDDGQPEWLGIEDVINYQSFSEKLLELGECVGSSGHSPVTNTIPI</sequence>
<gene>
    <name evidence="1" type="ORF">AKO1_014821</name>
</gene>
<proteinExistence type="predicted"/>
<accession>A0AAW2Z3G5</accession>
<dbReference type="Gene3D" id="2.40.50.40">
    <property type="match status" value="1"/>
</dbReference>
<dbReference type="Proteomes" id="UP001431209">
    <property type="component" value="Unassembled WGS sequence"/>
</dbReference>
<evidence type="ECO:0000313" key="2">
    <source>
        <dbReference type="Proteomes" id="UP001431209"/>
    </source>
</evidence>
<dbReference type="InterPro" id="IPR016197">
    <property type="entry name" value="Chromo-like_dom_sf"/>
</dbReference>
<evidence type="ECO:0000313" key="1">
    <source>
        <dbReference type="EMBL" id="KAL0483172.1"/>
    </source>
</evidence>
<name>A0AAW2Z3G5_9EUKA</name>
<dbReference type="AlphaFoldDB" id="A0AAW2Z3G5"/>
<organism evidence="1 2">
    <name type="scientific">Acrasis kona</name>
    <dbReference type="NCBI Taxonomy" id="1008807"/>
    <lineage>
        <taxon>Eukaryota</taxon>
        <taxon>Discoba</taxon>
        <taxon>Heterolobosea</taxon>
        <taxon>Tetramitia</taxon>
        <taxon>Eutetramitia</taxon>
        <taxon>Acrasidae</taxon>
        <taxon>Acrasis</taxon>
    </lineage>
</organism>